<organism evidence="4 5">
    <name type="scientific">Isoptericola hypogeus</name>
    <dbReference type="NCBI Taxonomy" id="300179"/>
    <lineage>
        <taxon>Bacteria</taxon>
        <taxon>Bacillati</taxon>
        <taxon>Actinomycetota</taxon>
        <taxon>Actinomycetes</taxon>
        <taxon>Micrococcales</taxon>
        <taxon>Promicromonosporaceae</taxon>
        <taxon>Isoptericola</taxon>
    </lineage>
</organism>
<comment type="caution">
    <text evidence="4">The sequence shown here is derived from an EMBL/GenBank/DDBJ whole genome shotgun (WGS) entry which is preliminary data.</text>
</comment>
<dbReference type="SUPFAM" id="SSF51445">
    <property type="entry name" value="(Trans)glycosidases"/>
    <property type="match status" value="1"/>
</dbReference>
<evidence type="ECO:0000313" key="5">
    <source>
        <dbReference type="Proteomes" id="UP001501138"/>
    </source>
</evidence>
<dbReference type="InterPro" id="IPR017853">
    <property type="entry name" value="GH"/>
</dbReference>
<dbReference type="RefSeq" id="WP_344249735.1">
    <property type="nucleotide sequence ID" value="NZ_BAAAPM010000008.1"/>
</dbReference>
<feature type="domain" description="Glycosyl hydrolase-like 10" evidence="3">
    <location>
        <begin position="374"/>
        <end position="631"/>
    </location>
</feature>
<reference evidence="4 5" key="1">
    <citation type="journal article" date="2019" name="Int. J. Syst. Evol. Microbiol.">
        <title>The Global Catalogue of Microorganisms (GCM) 10K type strain sequencing project: providing services to taxonomists for standard genome sequencing and annotation.</title>
        <authorList>
            <consortium name="The Broad Institute Genomics Platform"/>
            <consortium name="The Broad Institute Genome Sequencing Center for Infectious Disease"/>
            <person name="Wu L."/>
            <person name="Ma J."/>
        </authorList>
    </citation>
    <scope>NUCLEOTIDE SEQUENCE [LARGE SCALE GENOMIC DNA]</scope>
    <source>
        <strain evidence="4 5">JCM 15589</strain>
    </source>
</reference>
<keyword evidence="5" id="KW-1185">Reference proteome</keyword>
<accession>A0ABN2JQ48</accession>
<dbReference type="EMBL" id="BAAAPM010000008">
    <property type="protein sequence ID" value="GAA1735300.1"/>
    <property type="molecule type" value="Genomic_DNA"/>
</dbReference>
<gene>
    <name evidence="4" type="ORF">GCM10009809_33070</name>
</gene>
<sequence length="817" mass="85030">MIGFRRRTGRAAAALACGLLVGAGLAASPAGAVDEGGVPEVGDMLVAAGGEELAVAAVDPPSRTSGTVAVYTPAFGATTRTNAFGGEAVLVPAEEAGAWEVASVCTALAACADASLAPGDNAIPDDGLVLSVSPGGTPDARAFLRDRLAAGDVVEFREVVSRTATTTLDAVDPTVASNPPGVDPGSGECYPGCRGAEQLVQYTAASGRATTGTNDFGFEVTVADGIVVEAGGNDREIPTDGFVLSGHGSRGTWLQANAPVGAHVEVDGSTVVATVDERAAIYGAEQGLAAARTAVAGARDACLAFPQDEADAALAESQTALADAQAAAAADNAAGATDLARRAADAASLAGYRAAESRPAEGRPVWVRPEETTPGQIRATLDRIDAAGFNVVFLETFFQGTTIYPSQVAEEAGIAAQRPEMVGFDPLAVWLDEAHVRGIEVHPWIHTFFVGSEGATGGPGPILDVHPEWAAVEREDVGAEGPMPSSQEVGYYFVDPAIPEARAYVAAVLEELVTGYGVDGLHLDYIRYPVSQPWETAGYSYSDFSREAFEAEAGLDPYTLTPSDPQWETWTAWRERNVTSFVAEIRAMQREVAPDVPLSAAVFPDPSDGLAKKFQNWGDWVDKGYVDVLTGMSFGTSATSVAADTVAMRERVGEGNLLYTATYGPFRGSTPRTMLDQVAAVADAGSDGEALFAYNQLTDAQADALAEGPFREHAVVPHADRVAAARVGLDDLRADLRAAHGECVAIGPAVAARVQLGIADRALQHDRPGAALKAVRMASSTVERGVLDGAGPELFAARTQRDLAMYERWLEQVRAGR</sequence>
<dbReference type="PANTHER" id="PTHR43405:SF1">
    <property type="entry name" value="GLYCOSYL HYDROLASE DIGH"/>
    <property type="match status" value="1"/>
</dbReference>
<keyword evidence="1 2" id="KW-0732">Signal</keyword>
<proteinExistence type="predicted"/>
<dbReference type="Proteomes" id="UP001501138">
    <property type="component" value="Unassembled WGS sequence"/>
</dbReference>
<name>A0ABN2JQ48_9MICO</name>
<evidence type="ECO:0000313" key="4">
    <source>
        <dbReference type="EMBL" id="GAA1735300.1"/>
    </source>
</evidence>
<protein>
    <recommendedName>
        <fullName evidence="3">Glycosyl hydrolase-like 10 domain-containing protein</fullName>
    </recommendedName>
</protein>
<dbReference type="PANTHER" id="PTHR43405">
    <property type="entry name" value="GLYCOSYL HYDROLASE DIGH"/>
    <property type="match status" value="1"/>
</dbReference>
<dbReference type="Pfam" id="PF02638">
    <property type="entry name" value="GHL10"/>
    <property type="match status" value="1"/>
</dbReference>
<dbReference type="InterPro" id="IPR003790">
    <property type="entry name" value="GHL10"/>
</dbReference>
<dbReference type="Gene3D" id="3.20.20.80">
    <property type="entry name" value="Glycosidases"/>
    <property type="match status" value="1"/>
</dbReference>
<feature type="chain" id="PRO_5046490603" description="Glycosyl hydrolase-like 10 domain-containing protein" evidence="2">
    <location>
        <begin position="33"/>
        <end position="817"/>
    </location>
</feature>
<dbReference type="InterPro" id="IPR052177">
    <property type="entry name" value="Divisome_Glycosyl_Hydrolase"/>
</dbReference>
<evidence type="ECO:0000256" key="2">
    <source>
        <dbReference type="SAM" id="SignalP"/>
    </source>
</evidence>
<evidence type="ECO:0000259" key="3">
    <source>
        <dbReference type="Pfam" id="PF02638"/>
    </source>
</evidence>
<evidence type="ECO:0000256" key="1">
    <source>
        <dbReference type="ARBA" id="ARBA00022729"/>
    </source>
</evidence>
<feature type="signal peptide" evidence="2">
    <location>
        <begin position="1"/>
        <end position="32"/>
    </location>
</feature>